<evidence type="ECO:0000313" key="1">
    <source>
        <dbReference type="EMBL" id="QXE25949.1"/>
    </source>
</evidence>
<proteinExistence type="predicted"/>
<sequence length="368" mass="43675">MGFSSFYARHRNTDKLFILTFVEDCYQLHKNIIKCVTEYKFKRCLLIKMQYSQQLNNFKYLISIAKKIHTLLDKNNNLSHRYELAHQLFNRLIGQCESIIKLLPLAENFSTTETNSYYDLASIASLARNFAETYEMYYYLILDNIDDKERELRNSLLRLHMKSEMLEIYKTLGYNTNENELEYCKQERNKLREEIKNNYLQLSASQVSEKFKIYSFIEKSNDEFYRELKNKKGRCLNSKVITEAIIKNLLGDEPITNYIDDLEENTTLNIEILLKRFDGLKTYFSNHTHTSTLSLSEILYETEIGDDSRHFYSLSIRHTMFYLGVAICDIVELFKGYNIDMNNQDMNFVVKNMLQYILDLQVISRKLG</sequence>
<keyword evidence="2" id="KW-1185">Reference proteome</keyword>
<name>A0A975Y751_9NOST</name>
<reference evidence="1" key="1">
    <citation type="submission" date="2017-04" db="EMBL/GenBank/DDBJ databases">
        <title>Genome deletions in a multicellular cyanobacterial endosymbiont for morphological adaptation in marine diatoms.</title>
        <authorList>
            <person name="Wang Y."/>
            <person name="Gao H."/>
            <person name="Li R."/>
            <person name="Xu X."/>
        </authorList>
    </citation>
    <scope>NUCLEOTIDE SEQUENCE</scope>
    <source>
        <strain evidence="1">FACHB 800</strain>
    </source>
</reference>
<organism evidence="1 2">
    <name type="scientific">Richelia sinica FACHB-800</name>
    <dbReference type="NCBI Taxonomy" id="1357546"/>
    <lineage>
        <taxon>Bacteria</taxon>
        <taxon>Bacillati</taxon>
        <taxon>Cyanobacteriota</taxon>
        <taxon>Cyanophyceae</taxon>
        <taxon>Nostocales</taxon>
        <taxon>Nostocaceae</taxon>
        <taxon>Richelia</taxon>
    </lineage>
</organism>
<accession>A0A975Y751</accession>
<dbReference type="EMBL" id="CP021056">
    <property type="protein sequence ID" value="QXE25949.1"/>
    <property type="molecule type" value="Genomic_DNA"/>
</dbReference>
<dbReference type="KEGG" id="rsin:B6N60_04671"/>
<evidence type="ECO:0000313" key="2">
    <source>
        <dbReference type="Proteomes" id="UP000683511"/>
    </source>
</evidence>
<protein>
    <submittedName>
        <fullName evidence="1">Uncharacterized protein</fullName>
    </submittedName>
</protein>
<gene>
    <name evidence="1" type="ORF">B6N60_04671</name>
</gene>
<dbReference type="AlphaFoldDB" id="A0A975Y751"/>
<dbReference type="Proteomes" id="UP000683511">
    <property type="component" value="Chromosome"/>
</dbReference>